<evidence type="ECO:0000256" key="1">
    <source>
        <dbReference type="ARBA" id="ARBA00004123"/>
    </source>
</evidence>
<dbReference type="InterPro" id="IPR010525">
    <property type="entry name" value="ARF_dom"/>
</dbReference>
<proteinExistence type="inferred from homology"/>
<gene>
    <name evidence="10" type="ORF">VNO77_10389</name>
</gene>
<dbReference type="AlphaFoldDB" id="A0AAN9R214"/>
<evidence type="ECO:0000259" key="9">
    <source>
        <dbReference type="PROSITE" id="PS50863"/>
    </source>
</evidence>
<evidence type="ECO:0000256" key="3">
    <source>
        <dbReference type="ARBA" id="ARBA00023015"/>
    </source>
</evidence>
<dbReference type="GO" id="GO:0009734">
    <property type="term" value="P:auxin-activated signaling pathway"/>
    <property type="evidence" value="ECO:0007669"/>
    <property type="project" value="UniProtKB-KW"/>
</dbReference>
<evidence type="ECO:0000256" key="7">
    <source>
        <dbReference type="ARBA" id="ARBA00023294"/>
    </source>
</evidence>
<dbReference type="GO" id="GO:0005634">
    <property type="term" value="C:nucleus"/>
    <property type="evidence" value="ECO:0007669"/>
    <property type="project" value="UniProtKB-SubCell"/>
</dbReference>
<dbReference type="CDD" id="cd10017">
    <property type="entry name" value="B3_DNA"/>
    <property type="match status" value="1"/>
</dbReference>
<keyword evidence="4 8" id="KW-0238">DNA-binding</keyword>
<dbReference type="Gene3D" id="2.40.330.10">
    <property type="entry name" value="DNA-binding pseudobarrel domain"/>
    <property type="match status" value="1"/>
</dbReference>
<evidence type="ECO:0000256" key="5">
    <source>
        <dbReference type="ARBA" id="ARBA00023163"/>
    </source>
</evidence>
<comment type="subcellular location">
    <subcellularLocation>
        <location evidence="1 8">Nucleus</location>
    </subcellularLocation>
</comment>
<dbReference type="Pfam" id="PF02362">
    <property type="entry name" value="B3"/>
    <property type="match status" value="1"/>
</dbReference>
<comment type="similarity">
    <text evidence="2 8">Belongs to the ARF family.</text>
</comment>
<organism evidence="10 11">
    <name type="scientific">Canavalia gladiata</name>
    <name type="common">Sword bean</name>
    <name type="synonym">Dolichos gladiatus</name>
    <dbReference type="NCBI Taxonomy" id="3824"/>
    <lineage>
        <taxon>Eukaryota</taxon>
        <taxon>Viridiplantae</taxon>
        <taxon>Streptophyta</taxon>
        <taxon>Embryophyta</taxon>
        <taxon>Tracheophyta</taxon>
        <taxon>Spermatophyta</taxon>
        <taxon>Magnoliopsida</taxon>
        <taxon>eudicotyledons</taxon>
        <taxon>Gunneridae</taxon>
        <taxon>Pentapetalae</taxon>
        <taxon>rosids</taxon>
        <taxon>fabids</taxon>
        <taxon>Fabales</taxon>
        <taxon>Fabaceae</taxon>
        <taxon>Papilionoideae</taxon>
        <taxon>50 kb inversion clade</taxon>
        <taxon>NPAAA clade</taxon>
        <taxon>indigoferoid/millettioid clade</taxon>
        <taxon>Phaseoleae</taxon>
        <taxon>Canavalia</taxon>
    </lineage>
</organism>
<comment type="function">
    <text evidence="8">Auxin response factors (ARFs) are transcriptional factors that bind specifically to the DNA sequence 5'-TGTCTC-3' found in the auxin-responsive promoter elements (AuxREs).</text>
</comment>
<protein>
    <recommendedName>
        <fullName evidence="8">Auxin response factor</fullName>
    </recommendedName>
</protein>
<dbReference type="SMART" id="SM01019">
    <property type="entry name" value="B3"/>
    <property type="match status" value="1"/>
</dbReference>
<dbReference type="GO" id="GO:0006355">
    <property type="term" value="P:regulation of DNA-templated transcription"/>
    <property type="evidence" value="ECO:0007669"/>
    <property type="project" value="InterPro"/>
</dbReference>
<dbReference type="PROSITE" id="PS50863">
    <property type="entry name" value="B3"/>
    <property type="match status" value="1"/>
</dbReference>
<keyword evidence="11" id="KW-1185">Reference proteome</keyword>
<dbReference type="InterPro" id="IPR015300">
    <property type="entry name" value="DNA-bd_pseudobarrel_sf"/>
</dbReference>
<evidence type="ECO:0000256" key="4">
    <source>
        <dbReference type="ARBA" id="ARBA00023125"/>
    </source>
</evidence>
<dbReference type="InterPro" id="IPR003340">
    <property type="entry name" value="B3_DNA-bd"/>
</dbReference>
<dbReference type="SUPFAM" id="SSF101936">
    <property type="entry name" value="DNA-binding pseudobarrel domain"/>
    <property type="match status" value="1"/>
</dbReference>
<name>A0AAN9R214_CANGL</name>
<accession>A0AAN9R214</accession>
<evidence type="ECO:0000256" key="8">
    <source>
        <dbReference type="RuleBase" id="RU004561"/>
    </source>
</evidence>
<feature type="domain" description="TF-B3" evidence="9">
    <location>
        <begin position="114"/>
        <end position="216"/>
    </location>
</feature>
<comment type="subunit">
    <text evidence="8">Homodimers and heterodimers.</text>
</comment>
<dbReference type="FunFam" id="2.40.330.10:FF:000001">
    <property type="entry name" value="Auxin response factor"/>
    <property type="match status" value="1"/>
</dbReference>
<dbReference type="Gene3D" id="2.30.30.1040">
    <property type="match status" value="1"/>
</dbReference>
<keyword evidence="6 8" id="KW-0539">Nucleus</keyword>
<dbReference type="GO" id="GO:0003677">
    <property type="term" value="F:DNA binding"/>
    <property type="evidence" value="ECO:0007669"/>
    <property type="project" value="UniProtKB-KW"/>
</dbReference>
<dbReference type="Pfam" id="PF06507">
    <property type="entry name" value="ARF_AD"/>
    <property type="match status" value="1"/>
</dbReference>
<evidence type="ECO:0000256" key="2">
    <source>
        <dbReference type="ARBA" id="ARBA00007853"/>
    </source>
</evidence>
<keyword evidence="5 8" id="KW-0804">Transcription</keyword>
<keyword evidence="7 8" id="KW-0927">Auxin signaling pathway</keyword>
<comment type="caution">
    <text evidence="10">The sequence shown here is derived from an EMBL/GenBank/DDBJ whole genome shotgun (WGS) entry which is preliminary data.</text>
</comment>
<sequence length="658" mass="72219">MPRQAPHPPSQPRPLDPKIWRACAGASVQIPTLHSRVYYFPQGHFDQASSPPRHLSPLLLSKPFMLCRITSVQFLPDPLTDEVFAKLILLPLPDYSAAPPVVPPRDNDDKIVSFAKILTPSDANNGGGFSVPRFCADSIFPPLNFQADPPVQNLSVTDVHGFTWEFRHIYRGTPRRHLLTTGWSKFVNSKKLVAGDSVVFMKNSRGEMFVGIRRATRFCSGKGGDVPKWSLQIGGMKNSIEEGKEGEQDGEKLKEVFSRDGKGKLSAKKVAEAAELAAQNMPFEVVYYPKAGWSEFVVKADAVDEAMSVAWSPGIRVKMAMETDDSSRMTWFQGTVSCVSVHENGQWRGSPWRMLQITWDEPEVLQNAKWVSPWQVEIVSTTPALHSAFPPAKRFRTAQGSGVFTDGEGDPFSITGFSNSAMAHLNQTLLSYGTFPAGMQGARHDLFSAPSFSNFPSDNSRLCIANSFGNNTVPRPTTLSTELNVGSSQSGDLSPNSHSSLHSCGTECVGNHNCNSTKPGSVSFQLFGAVIQTEQPVESGLHGTGCTGDDSQKACNEPKGINNPLDDPLTYSKLLDRLDDQCKRASTIDACYLYRTLLGRKKGAASHSMKFNYWKREVAVLASEVLDAGRKLTPSYDLIHSSILIFFLLVLSELGPRN</sequence>
<evidence type="ECO:0000313" key="10">
    <source>
        <dbReference type="EMBL" id="KAK7351153.1"/>
    </source>
</evidence>
<keyword evidence="3 8" id="KW-0805">Transcription regulation</keyword>
<dbReference type="PANTHER" id="PTHR31384:SF94">
    <property type="entry name" value="AUXIN RESPONSE FACTOR 17"/>
    <property type="match status" value="1"/>
</dbReference>
<dbReference type="Proteomes" id="UP001367508">
    <property type="component" value="Unassembled WGS sequence"/>
</dbReference>
<reference evidence="10 11" key="1">
    <citation type="submission" date="2024-01" db="EMBL/GenBank/DDBJ databases">
        <title>The genomes of 5 underutilized Papilionoideae crops provide insights into root nodulation and disease resistanc.</title>
        <authorList>
            <person name="Jiang F."/>
        </authorList>
    </citation>
    <scope>NUCLEOTIDE SEQUENCE [LARGE SCALE GENOMIC DNA]</scope>
    <source>
        <strain evidence="10">LVBAO_FW01</strain>
        <tissue evidence="10">Leaves</tissue>
    </source>
</reference>
<dbReference type="EMBL" id="JAYMYQ010000002">
    <property type="protein sequence ID" value="KAK7351153.1"/>
    <property type="molecule type" value="Genomic_DNA"/>
</dbReference>
<dbReference type="InterPro" id="IPR044835">
    <property type="entry name" value="ARF_plant"/>
</dbReference>
<dbReference type="PANTHER" id="PTHR31384">
    <property type="entry name" value="AUXIN RESPONSE FACTOR 4-RELATED"/>
    <property type="match status" value="1"/>
</dbReference>
<evidence type="ECO:0000256" key="6">
    <source>
        <dbReference type="ARBA" id="ARBA00023242"/>
    </source>
</evidence>
<evidence type="ECO:0000313" key="11">
    <source>
        <dbReference type="Proteomes" id="UP001367508"/>
    </source>
</evidence>